<dbReference type="InterPro" id="IPR050662">
    <property type="entry name" value="Sec-metab_biosynth-thioest"/>
</dbReference>
<dbReference type="InterPro" id="IPR001279">
    <property type="entry name" value="Metallo-B-lactamas"/>
</dbReference>
<accession>A0A238JVG3</accession>
<dbReference type="EMBL" id="FXYE01000001">
    <property type="protein sequence ID" value="SMX34640.1"/>
    <property type="molecule type" value="Genomic_DNA"/>
</dbReference>
<dbReference type="Gene3D" id="3.60.15.10">
    <property type="entry name" value="Ribonuclease Z/Hydroxyacylglutathione hydrolase-like"/>
    <property type="match status" value="1"/>
</dbReference>
<name>A0A238JVG3_9RHOB</name>
<dbReference type="SUPFAM" id="SSF56281">
    <property type="entry name" value="Metallo-hydrolase/oxidoreductase"/>
    <property type="match status" value="1"/>
</dbReference>
<dbReference type="EC" id="3.-.-.-" evidence="2"/>
<dbReference type="GO" id="GO:0016787">
    <property type="term" value="F:hydrolase activity"/>
    <property type="evidence" value="ECO:0007669"/>
    <property type="project" value="UniProtKB-KW"/>
</dbReference>
<dbReference type="PANTHER" id="PTHR23131">
    <property type="entry name" value="ENDORIBONUCLEASE LACTB2"/>
    <property type="match status" value="1"/>
</dbReference>
<dbReference type="InterPro" id="IPR036866">
    <property type="entry name" value="RibonucZ/Hydroxyglut_hydro"/>
</dbReference>
<dbReference type="RefSeq" id="WP_093966526.1">
    <property type="nucleotide sequence ID" value="NZ_FXYE01000001.1"/>
</dbReference>
<keyword evidence="3" id="KW-1185">Reference proteome</keyword>
<evidence type="ECO:0000259" key="1">
    <source>
        <dbReference type="SMART" id="SM00849"/>
    </source>
</evidence>
<organism evidence="2 3">
    <name type="scientific">Actibacterium lipolyticum</name>
    <dbReference type="NCBI Taxonomy" id="1524263"/>
    <lineage>
        <taxon>Bacteria</taxon>
        <taxon>Pseudomonadati</taxon>
        <taxon>Pseudomonadota</taxon>
        <taxon>Alphaproteobacteria</taxon>
        <taxon>Rhodobacterales</taxon>
        <taxon>Roseobacteraceae</taxon>
        <taxon>Actibacterium</taxon>
    </lineage>
</organism>
<dbReference type="Gene3D" id="1.10.10.10">
    <property type="entry name" value="Winged helix-like DNA-binding domain superfamily/Winged helix DNA-binding domain"/>
    <property type="match status" value="1"/>
</dbReference>
<protein>
    <submittedName>
        <fullName evidence="2">Putative polyketide biosynthesis zinc-dependent hydrolase BaeB</fullName>
        <ecNumber evidence="2">3.-.-.-</ecNumber>
    </submittedName>
</protein>
<dbReference type="InterPro" id="IPR036388">
    <property type="entry name" value="WH-like_DNA-bd_sf"/>
</dbReference>
<dbReference type="Pfam" id="PF17778">
    <property type="entry name" value="WHD_BLACT"/>
    <property type="match status" value="1"/>
</dbReference>
<proteinExistence type="predicted"/>
<dbReference type="SMART" id="SM00849">
    <property type="entry name" value="Lactamase_B"/>
    <property type="match status" value="1"/>
</dbReference>
<dbReference type="InterPro" id="IPR041516">
    <property type="entry name" value="LACTB2_WH"/>
</dbReference>
<dbReference type="Pfam" id="PF00753">
    <property type="entry name" value="Lactamase_B"/>
    <property type="match status" value="1"/>
</dbReference>
<keyword evidence="2" id="KW-0378">Hydrolase</keyword>
<dbReference type="PANTHER" id="PTHR23131:SF0">
    <property type="entry name" value="ENDORIBONUCLEASE LACTB2"/>
    <property type="match status" value="1"/>
</dbReference>
<dbReference type="AlphaFoldDB" id="A0A238JVG3"/>
<evidence type="ECO:0000313" key="2">
    <source>
        <dbReference type="EMBL" id="SMX34640.1"/>
    </source>
</evidence>
<sequence>MDEIAGFNPIVGQVEQLEPGVRRILAPNPSPMTFRGTNTYLLGKGAVTVIDPGPAYNAHLQAIMRALGPDEQITHILVTHSHLDHSPLAPALAQATGAKVYAFGDSKAGQRAALAQLTGLGGGEGVDKGFAPDITLADGETLSVGDIDVTAIWTPGHMANHLCFATQDIVFTGDHVMGWATSMVSPPDGDLTAFMESLEKLKGRSDRVFFPAHGAPVITPAKRIESLIAHRRGREAQILKALEHGPATANDLAARIYTDTPKALLPAASRNVLAHLIDLTERNLTKPTETLRADGQFSKL</sequence>
<dbReference type="CDD" id="cd16278">
    <property type="entry name" value="metallo-hydrolase-like_MBL-fold"/>
    <property type="match status" value="1"/>
</dbReference>
<feature type="domain" description="Metallo-beta-lactamase" evidence="1">
    <location>
        <begin position="36"/>
        <end position="213"/>
    </location>
</feature>
<evidence type="ECO:0000313" key="3">
    <source>
        <dbReference type="Proteomes" id="UP000202922"/>
    </source>
</evidence>
<gene>
    <name evidence="2" type="primary">baeB</name>
    <name evidence="2" type="ORF">COL8621_01412</name>
</gene>
<dbReference type="OrthoDB" id="9788263at2"/>
<dbReference type="Proteomes" id="UP000202922">
    <property type="component" value="Unassembled WGS sequence"/>
</dbReference>
<reference evidence="3" key="1">
    <citation type="submission" date="2017-05" db="EMBL/GenBank/DDBJ databases">
        <authorList>
            <person name="Rodrigo-Torres L."/>
            <person name="Arahal R. D."/>
            <person name="Lucena T."/>
        </authorList>
    </citation>
    <scope>NUCLEOTIDE SEQUENCE [LARGE SCALE GENOMIC DNA]</scope>
    <source>
        <strain evidence="3">CECT 8621</strain>
    </source>
</reference>